<proteinExistence type="predicted"/>
<name>A0ABQ7G379_DUNSA</name>
<reference evidence="1" key="1">
    <citation type="submission" date="2017-08" db="EMBL/GenBank/DDBJ databases">
        <authorList>
            <person name="Polle J.E."/>
            <person name="Barry K."/>
            <person name="Cushman J."/>
            <person name="Schmutz J."/>
            <person name="Tran D."/>
            <person name="Hathwaick L.T."/>
            <person name="Yim W.C."/>
            <person name="Jenkins J."/>
            <person name="Mckie-Krisberg Z.M."/>
            <person name="Prochnik S."/>
            <person name="Lindquist E."/>
            <person name="Dockter R.B."/>
            <person name="Adam C."/>
            <person name="Molina H."/>
            <person name="Bunkerborg J."/>
            <person name="Jin E."/>
            <person name="Buchheim M."/>
            <person name="Magnuson J."/>
        </authorList>
    </citation>
    <scope>NUCLEOTIDE SEQUENCE</scope>
    <source>
        <strain evidence="1">CCAP 19/18</strain>
    </source>
</reference>
<protein>
    <submittedName>
        <fullName evidence="1">Uncharacterized protein</fullName>
    </submittedName>
</protein>
<evidence type="ECO:0000313" key="1">
    <source>
        <dbReference type="EMBL" id="KAF5829060.1"/>
    </source>
</evidence>
<sequence length="121" mass="13629">MVGRCLLGVVCFLGPIVREEISHPSFNTADRFAWRMQLLATNATSEYESSEQRAQQYNQEEVQVHEVMLDMAVSERQQMQLLLTEVNEALGLALEAKEAAQMEAAAQKAALEEERSNRCVL</sequence>
<comment type="caution">
    <text evidence="1">The sequence shown here is derived from an EMBL/GenBank/DDBJ whole genome shotgun (WGS) entry which is preliminary data.</text>
</comment>
<evidence type="ECO:0000313" key="2">
    <source>
        <dbReference type="Proteomes" id="UP000815325"/>
    </source>
</evidence>
<keyword evidence="2" id="KW-1185">Reference proteome</keyword>
<accession>A0ABQ7G379</accession>
<dbReference type="EMBL" id="MU070209">
    <property type="protein sequence ID" value="KAF5829060.1"/>
    <property type="molecule type" value="Genomic_DNA"/>
</dbReference>
<gene>
    <name evidence="1" type="ORF">DUNSADRAFT_16631</name>
</gene>
<organism evidence="1 2">
    <name type="scientific">Dunaliella salina</name>
    <name type="common">Green alga</name>
    <name type="synonym">Protococcus salinus</name>
    <dbReference type="NCBI Taxonomy" id="3046"/>
    <lineage>
        <taxon>Eukaryota</taxon>
        <taxon>Viridiplantae</taxon>
        <taxon>Chlorophyta</taxon>
        <taxon>core chlorophytes</taxon>
        <taxon>Chlorophyceae</taxon>
        <taxon>CS clade</taxon>
        <taxon>Chlamydomonadales</taxon>
        <taxon>Dunaliellaceae</taxon>
        <taxon>Dunaliella</taxon>
    </lineage>
</organism>
<dbReference type="Proteomes" id="UP000815325">
    <property type="component" value="Unassembled WGS sequence"/>
</dbReference>